<name>A0A076EZ41_RHOOP</name>
<evidence type="ECO:0000256" key="1">
    <source>
        <dbReference type="SAM" id="MobiDB-lite"/>
    </source>
</evidence>
<proteinExistence type="predicted"/>
<accession>A0A076EZ41</accession>
<dbReference type="Proteomes" id="UP000028488">
    <property type="component" value="Plasmid pPDG1"/>
</dbReference>
<dbReference type="RefSeq" id="WP_128642609.1">
    <property type="nucleotide sequence ID" value="NZ_CP008948.1"/>
</dbReference>
<feature type="compositionally biased region" description="Basic residues" evidence="1">
    <location>
        <begin position="78"/>
        <end position="92"/>
    </location>
</feature>
<sequence length="1040" mass="112672">MSYPGNRFDPADLVPPPGALPPVLPESWLRAARQAGLQTADPHTAAPQASLDDALLTAPSPVTNPDYDEDVPAEPTHHKGSKRRGKKPRRGPLGHSTNTAAERGSRARLRKQSKWRLRAVLGNVTITDDTATLWFVQSPGTWSMRAIADQSRFIRDEALVLAELRGKGVSGIHRRTVREPWPVKEWGRAHAQLAEDRLPDVPGALAWDDYLVGQQVALLDSAPTRKRRYWGIELPRRSMTAQAIVAVADMCSGVKGLGPRLSKWSEQVLIAEQDAAAEHIAEIERVMLSPGVEALPADSGQVDYLLRRSAAVGMPLTEPAAANAPSGWGLSDLLSLSNLTDMHYTPGAGHTVVEGTIAGRTYRSYVTVLTVGRMAPLAIPEQKMPWQLLGDQLGLPLEWSERITLHTPEETLGEIQKQRNAIESQYRHYTVEHDETPPDELAAQHGLSRRLRTEMSNGGALATRGSGWWRIAVSGSSPQQVRDRVSKLQQQYAPDVELEVENGQYHLLKEFMPGEKLANTAHKRRMSVLAMSAGMGAAADRIGDEEGIILGETASISVRPVAWNLFAAHDFLDKGGLTPLVGIQGAGKTHLAGMITYQALRLGAHAVILDPSGPLRALADLPELKPVTRVYELTGRGAKPGVLNVYRVVSEPDPADQIYHPAHPEYAHESDPAAAAAAAYEDDRGAAHAERVQLASWVLISMLDTDDRSDRDAKSVVRMAAAMVGGQPTNHLGKVLDAIDHIAAGVVYTNGHGAAHGTTNGQTNWQTNSSENTPVIGEGLRTAAGRIGPMLRTMSHLRDARVLFPSATAGDDAAAELFDSVLDERLTILTMPGLQIDDKAEGSAATDSQRLAGPLIHLAAWLATRLVYDKPRALPKLLFLDENKYLKQSGSGRTLYVRLGRDTRKFRTRALVCSQLAGDFLGLADGADDQDQSQLTDEIIIGRLGSSERAISDALKLLGLEEGEGYETILANQLGGGRNDTYDPRANKARKQRAAKSGADEARTYVVRLGGDIELVRANWTNFTHIAHVAQALNSRATAA</sequence>
<evidence type="ECO:0000313" key="3">
    <source>
        <dbReference type="Proteomes" id="UP000028488"/>
    </source>
</evidence>
<keyword evidence="2" id="KW-0614">Plasmid</keyword>
<feature type="region of interest" description="Disordered" evidence="1">
    <location>
        <begin position="1"/>
        <end position="108"/>
    </location>
</feature>
<dbReference type="Gene3D" id="3.40.50.300">
    <property type="entry name" value="P-loop containing nucleotide triphosphate hydrolases"/>
    <property type="match status" value="1"/>
</dbReference>
<organism evidence="2 3">
    <name type="scientific">Rhodococcus opacus</name>
    <name type="common">Nocardia opaca</name>
    <dbReference type="NCBI Taxonomy" id="37919"/>
    <lineage>
        <taxon>Bacteria</taxon>
        <taxon>Bacillati</taxon>
        <taxon>Actinomycetota</taxon>
        <taxon>Actinomycetes</taxon>
        <taxon>Mycobacteriales</taxon>
        <taxon>Nocardiaceae</taxon>
        <taxon>Rhodococcus</taxon>
    </lineage>
</organism>
<dbReference type="InterPro" id="IPR027417">
    <property type="entry name" value="P-loop_NTPase"/>
</dbReference>
<dbReference type="SUPFAM" id="SSF52540">
    <property type="entry name" value="P-loop containing nucleoside triphosphate hydrolases"/>
    <property type="match status" value="1"/>
</dbReference>
<gene>
    <name evidence="2" type="ORF">EP51_40305</name>
</gene>
<reference evidence="2 3" key="1">
    <citation type="submission" date="2014-07" db="EMBL/GenBank/DDBJ databases">
        <title>Genome Sequence of Rhodococcus opacus Strain R7, a Biodegrader of Mono- and Polycyclic Aromatic Hydrocarbons.</title>
        <authorList>
            <person name="Di Gennaro P."/>
            <person name="Zampolli J."/>
            <person name="Presti I."/>
            <person name="Cappelletti M."/>
            <person name="D'Ursi P."/>
            <person name="Orro A."/>
            <person name="Mezzelani A."/>
            <person name="Milanesi L."/>
        </authorList>
    </citation>
    <scope>NUCLEOTIDE SEQUENCE [LARGE SCALE GENOMIC DNA]</scope>
    <source>
        <strain evidence="2 3">R7</strain>
        <plasmid evidence="2">pPDG1</plasmid>
    </source>
</reference>
<feature type="compositionally biased region" description="Pro residues" evidence="1">
    <location>
        <begin position="13"/>
        <end position="24"/>
    </location>
</feature>
<evidence type="ECO:0008006" key="4">
    <source>
        <dbReference type="Google" id="ProtNLM"/>
    </source>
</evidence>
<dbReference type="EMBL" id="CP008948">
    <property type="protein sequence ID" value="AII10512.1"/>
    <property type="molecule type" value="Genomic_DNA"/>
</dbReference>
<evidence type="ECO:0000313" key="2">
    <source>
        <dbReference type="EMBL" id="AII10512.1"/>
    </source>
</evidence>
<geneLocation type="plasmid" evidence="2 3">
    <name>pPDG1</name>
</geneLocation>
<protein>
    <recommendedName>
        <fullName evidence="4">AAA domain-containing protein</fullName>
    </recommendedName>
</protein>
<dbReference type="AlphaFoldDB" id="A0A076EZ41"/>